<comment type="subunit">
    <text evidence="10">Interacts with BRI1.</text>
</comment>
<dbReference type="Proteomes" id="UP000712600">
    <property type="component" value="Unassembled WGS sequence"/>
</dbReference>
<dbReference type="InterPro" id="IPR058209">
    <property type="entry name" value="TPR_BSK1_C"/>
</dbReference>
<organism evidence="13 14">
    <name type="scientific">Brassica cretica</name>
    <name type="common">Mustard</name>
    <dbReference type="NCBI Taxonomy" id="69181"/>
    <lineage>
        <taxon>Eukaryota</taxon>
        <taxon>Viridiplantae</taxon>
        <taxon>Streptophyta</taxon>
        <taxon>Embryophyta</taxon>
        <taxon>Tracheophyta</taxon>
        <taxon>Spermatophyta</taxon>
        <taxon>Magnoliopsida</taxon>
        <taxon>eudicotyledons</taxon>
        <taxon>Gunneridae</taxon>
        <taxon>Pentapetalae</taxon>
        <taxon>rosids</taxon>
        <taxon>malvids</taxon>
        <taxon>Brassicales</taxon>
        <taxon>Brassicaceae</taxon>
        <taxon>Brassiceae</taxon>
        <taxon>Brassica</taxon>
    </lineage>
</organism>
<feature type="region of interest" description="Disordered" evidence="11">
    <location>
        <begin position="683"/>
        <end position="707"/>
    </location>
</feature>
<dbReference type="PROSITE" id="PS50011">
    <property type="entry name" value="PROTEIN_KINASE_DOM"/>
    <property type="match status" value="2"/>
</dbReference>
<evidence type="ECO:0000256" key="7">
    <source>
        <dbReference type="ARBA" id="ARBA00022840"/>
    </source>
</evidence>
<dbReference type="InterPro" id="IPR000719">
    <property type="entry name" value="Prot_kinase_dom"/>
</dbReference>
<dbReference type="EC" id="2.7.11.1" evidence="10"/>
<protein>
    <recommendedName>
        <fullName evidence="10">Serine/threonine-protein kinase BSK</fullName>
        <ecNumber evidence="10">2.7.11.1</ecNumber>
    </recommendedName>
    <alternativeName>
        <fullName evidence="10">Brassinosteroid-signaling kinase</fullName>
    </alternativeName>
</protein>
<keyword evidence="10" id="KW-0519">Myristate</keyword>
<dbReference type="Pfam" id="PF25575">
    <property type="entry name" value="TPR_BSK1_C"/>
    <property type="match status" value="2"/>
</dbReference>
<feature type="domain" description="Protein kinase" evidence="12">
    <location>
        <begin position="247"/>
        <end position="531"/>
    </location>
</feature>
<dbReference type="GO" id="GO:0012505">
    <property type="term" value="C:endomembrane system"/>
    <property type="evidence" value="ECO:0007669"/>
    <property type="project" value="UniProtKB-SubCell"/>
</dbReference>
<feature type="region of interest" description="Disordered" evidence="11">
    <location>
        <begin position="730"/>
        <end position="754"/>
    </location>
</feature>
<dbReference type="Pfam" id="PF12043">
    <property type="entry name" value="DUF3527"/>
    <property type="match status" value="1"/>
</dbReference>
<keyword evidence="6 10" id="KW-0418">Kinase</keyword>
<keyword evidence="10" id="KW-0723">Serine/threonine-protein kinase</keyword>
<evidence type="ECO:0000313" key="14">
    <source>
        <dbReference type="Proteomes" id="UP000712600"/>
    </source>
</evidence>
<dbReference type="EMBL" id="QGKX02001621">
    <property type="protein sequence ID" value="KAF3500483.1"/>
    <property type="molecule type" value="Genomic_DNA"/>
</dbReference>
<comment type="function">
    <text evidence="10">Serine/threonine kinase that acts as positive regulator of brassinosteroid (BR) signaling downstream of the receptor kinase BRI1.</text>
</comment>
<proteinExistence type="inferred from homology"/>
<dbReference type="GO" id="GO:0106310">
    <property type="term" value="F:protein serine kinase activity"/>
    <property type="evidence" value="ECO:0007669"/>
    <property type="project" value="UniProtKB-UniRule"/>
</dbReference>
<comment type="similarity">
    <text evidence="2 10">Belongs to the protein kinase superfamily. Ser/Thr protein kinase family.</text>
</comment>
<evidence type="ECO:0000256" key="11">
    <source>
        <dbReference type="SAM" id="MobiDB-lite"/>
    </source>
</evidence>
<keyword evidence="5 10" id="KW-0547">Nucleotide-binding</keyword>
<dbReference type="GO" id="GO:0005886">
    <property type="term" value="C:plasma membrane"/>
    <property type="evidence" value="ECO:0007669"/>
    <property type="project" value="UniProtKB-SubCell"/>
</dbReference>
<dbReference type="Gene3D" id="1.10.510.10">
    <property type="entry name" value="Transferase(Phosphotransferase) domain 1"/>
    <property type="match status" value="2"/>
</dbReference>
<comment type="subcellular location">
    <subcellularLocation>
        <location evidence="10">Cell membrane</location>
        <topology evidence="10">Lipid-anchor</topology>
    </subcellularLocation>
    <subcellularLocation>
        <location evidence="1">Endomembrane system</location>
    </subcellularLocation>
</comment>
<evidence type="ECO:0000256" key="9">
    <source>
        <dbReference type="ARBA" id="ARBA00023288"/>
    </source>
</evidence>
<dbReference type="InterPro" id="IPR011009">
    <property type="entry name" value="Kinase-like_dom_sf"/>
</dbReference>
<dbReference type="PANTHER" id="PTHR45863:SF2">
    <property type="entry name" value="SERINE_THREONINE-PROTEIN KINASE BSK7-RELATED"/>
    <property type="match status" value="1"/>
</dbReference>
<name>A0A8S9NHK3_BRACR</name>
<dbReference type="AlphaFoldDB" id="A0A8S9NHK3"/>
<evidence type="ECO:0000256" key="2">
    <source>
        <dbReference type="ARBA" id="ARBA00008684"/>
    </source>
</evidence>
<dbReference type="GO" id="GO:0005524">
    <property type="term" value="F:ATP binding"/>
    <property type="evidence" value="ECO:0007669"/>
    <property type="project" value="UniProtKB-UniRule"/>
</dbReference>
<dbReference type="SUPFAM" id="SSF56112">
    <property type="entry name" value="Protein kinase-like (PK-like)"/>
    <property type="match status" value="2"/>
</dbReference>
<feature type="domain" description="Protein kinase" evidence="12">
    <location>
        <begin position="1"/>
        <end position="239"/>
    </location>
</feature>
<comment type="caution">
    <text evidence="13">The sequence shown here is derived from an EMBL/GenBank/DDBJ whole genome shotgun (WGS) entry which is preliminary data.</text>
</comment>
<feature type="region of interest" description="Disordered" evidence="11">
    <location>
        <begin position="940"/>
        <end position="984"/>
    </location>
</feature>
<keyword evidence="4 10" id="KW-0808">Transferase</keyword>
<comment type="catalytic activity">
    <reaction evidence="10">
        <text>L-seryl-[protein] + ATP = O-phospho-L-seryl-[protein] + ADP + H(+)</text>
        <dbReference type="Rhea" id="RHEA:17989"/>
        <dbReference type="Rhea" id="RHEA-COMP:9863"/>
        <dbReference type="Rhea" id="RHEA-COMP:11604"/>
        <dbReference type="ChEBI" id="CHEBI:15378"/>
        <dbReference type="ChEBI" id="CHEBI:29999"/>
        <dbReference type="ChEBI" id="CHEBI:30616"/>
        <dbReference type="ChEBI" id="CHEBI:83421"/>
        <dbReference type="ChEBI" id="CHEBI:456216"/>
        <dbReference type="EC" id="2.7.11.1"/>
    </reaction>
</comment>
<evidence type="ECO:0000256" key="5">
    <source>
        <dbReference type="ARBA" id="ARBA00022741"/>
    </source>
</evidence>
<sequence length="1179" mass="132759">MRLKSSSSKHLPGTKPKVSSSVFKQSRQYQFPKHLFHCKKDISSLFMYGYIKLVSQFVCSGESQPMKWAMRLRVALHIAQALEYCTGKGRALYHDLNAYRVLFDDDSNPRLSCFGLMKNSRDGKSYSTNLAFTPPEYLRTGRVTPESVMYSYGTLLLDLLSGKHIPPSHALDLIRDRNIQMLIDSCLEGQFSSDDGTELVRLASRCLQYEPRERPNPKSLVTAMIPLQKDLETPSHQLMGIPSSASTTPLSPLGEACLRTDLTAIHEIVEKLGYKDDEGAATELSFQMWTNQMQDSLNFKKKGDVAFRHKDFANAAECYSQVNVLMLSDKSEERLLVAEFMPNETLAKHLFHWESQPMKWAMRLRVALHIAQALEYCTGKGRALYHDLNAYRVLFDDDSNPRLSCFGLMKNSRDGKSYSTNLAFTPPEYLRTGRVTPESVMYSYGTLLLDLLSGKHIPPSHALDLIRDRNIQMLIDSCLEGQFSSDDGTELVRLASRCLQYEPRERPNPKSLVTAMIPLQKDLETPSHQLMGIPSSASTTPLSPLGEACLRTDLTAIHEIVEKLGYKDDEGAATELSFQMWTNQMQDSLNFKKKGDVAFRHKDFANAAECYSQVNVLMLSDKKVLALSDGNRVFLISSTKAAKMAQCSENVIPTLRDFFNSQKPGEEDEFMFHQVLNSSCKTIPPRPTKLGSKAKESHGFFNQGRSRRRNISDAEKFSVEQYSSSGFFGVRFNTNGRQQQQQRSAKPLGSDRNMEPKLQKSFSARMQLPFMQSSKPSNNQSSSSSWFSRIKKMSNPFSNRNPLILKSGEIKVSGAETLSRNKSSSPVHLHAHLSIQYELGMPVFTFSLDHPGDVYMARTWMDDNDDSRFVYSFRYIGGRSNRNHIEQRSNVSGIESSLIGQMQVSTQISLEAEEEPYEDPVESTVSEFVLFDIARARRSGSKHDSVSDGSKHIHRQNSFSRGLTRSFSKHSENSASSSSDPWPATELHPGLEIAAIVIRDSSSSSNESFEYMKNSKLCRREMKVIVPTGNHGLPDAENSCPTPILQRWRSGGGCDCSGWDMGCHLFVLEQQELINNLHCLELFTEGEKETTSAMTMAFIREGHYEVNFHAKLSALQAFSVCVAELHRTELSRGERSNSLSRCSSLRELIDMATPVNRDINEEVISSFMPNVTFSPISRV</sequence>
<evidence type="ECO:0000256" key="4">
    <source>
        <dbReference type="ARBA" id="ARBA00022679"/>
    </source>
</evidence>
<comment type="catalytic activity">
    <reaction evidence="10">
        <text>L-threonyl-[protein] + ATP = O-phospho-L-threonyl-[protein] + ADP + H(+)</text>
        <dbReference type="Rhea" id="RHEA:46608"/>
        <dbReference type="Rhea" id="RHEA-COMP:11060"/>
        <dbReference type="Rhea" id="RHEA-COMP:11605"/>
        <dbReference type="ChEBI" id="CHEBI:15378"/>
        <dbReference type="ChEBI" id="CHEBI:30013"/>
        <dbReference type="ChEBI" id="CHEBI:30616"/>
        <dbReference type="ChEBI" id="CHEBI:61977"/>
        <dbReference type="ChEBI" id="CHEBI:456216"/>
        <dbReference type="EC" id="2.7.11.1"/>
    </reaction>
</comment>
<feature type="compositionally biased region" description="Polar residues" evidence="11">
    <location>
        <begin position="956"/>
        <end position="965"/>
    </location>
</feature>
<evidence type="ECO:0000256" key="1">
    <source>
        <dbReference type="ARBA" id="ARBA00004308"/>
    </source>
</evidence>
<gene>
    <name evidence="13" type="ORF">F2Q69_00040796</name>
</gene>
<feature type="region of interest" description="Disordered" evidence="11">
    <location>
        <begin position="1"/>
        <end position="21"/>
    </location>
</feature>
<evidence type="ECO:0000256" key="10">
    <source>
        <dbReference type="RuleBase" id="RU369005"/>
    </source>
</evidence>
<evidence type="ECO:0000256" key="6">
    <source>
        <dbReference type="ARBA" id="ARBA00022777"/>
    </source>
</evidence>
<feature type="compositionally biased region" description="Basic and acidic residues" evidence="11">
    <location>
        <begin position="941"/>
        <end position="951"/>
    </location>
</feature>
<reference evidence="13" key="1">
    <citation type="submission" date="2019-12" db="EMBL/GenBank/DDBJ databases">
        <title>Genome sequencing and annotation of Brassica cretica.</title>
        <authorList>
            <person name="Studholme D.J."/>
            <person name="Sarris P."/>
        </authorList>
    </citation>
    <scope>NUCLEOTIDE SEQUENCE</scope>
    <source>
        <strain evidence="13">PFS-109/04</strain>
        <tissue evidence="13">Leaf</tissue>
    </source>
</reference>
<keyword evidence="7 10" id="KW-0067">ATP-binding</keyword>
<dbReference type="Pfam" id="PF00069">
    <property type="entry name" value="Pkinase"/>
    <property type="match status" value="2"/>
</dbReference>
<dbReference type="GO" id="GO:0009742">
    <property type="term" value="P:brassinosteroid mediated signaling pathway"/>
    <property type="evidence" value="ECO:0007669"/>
    <property type="project" value="UniProtKB-UniRule"/>
</dbReference>
<dbReference type="FunFam" id="1.10.510.10:FF:000069">
    <property type="entry name" value="probable serine/threonine-protein kinase At5g41260"/>
    <property type="match status" value="2"/>
</dbReference>
<keyword evidence="8 10" id="KW-0472">Membrane</keyword>
<dbReference type="InterPro" id="IPR045845">
    <property type="entry name" value="BSK"/>
</dbReference>
<dbReference type="GO" id="GO:0004674">
    <property type="term" value="F:protein serine/threonine kinase activity"/>
    <property type="evidence" value="ECO:0007669"/>
    <property type="project" value="UniProtKB-UniRule"/>
</dbReference>
<dbReference type="InterPro" id="IPR021916">
    <property type="entry name" value="DUF3527"/>
</dbReference>
<keyword evidence="3 10" id="KW-1003">Cell membrane</keyword>
<keyword evidence="9 10" id="KW-0449">Lipoprotein</keyword>
<evidence type="ECO:0000313" key="13">
    <source>
        <dbReference type="EMBL" id="KAF3500483.1"/>
    </source>
</evidence>
<evidence type="ECO:0000259" key="12">
    <source>
        <dbReference type="PROSITE" id="PS50011"/>
    </source>
</evidence>
<accession>A0A8S9NHK3</accession>
<keyword evidence="10" id="KW-1070">Brassinosteroid signaling pathway</keyword>
<dbReference type="PANTHER" id="PTHR45863">
    <property type="entry name" value="SERINE/THREONINE-PROTEIN KINASE BSK5"/>
    <property type="match status" value="1"/>
</dbReference>
<feature type="compositionally biased region" description="Polar residues" evidence="11">
    <location>
        <begin position="730"/>
        <end position="744"/>
    </location>
</feature>
<evidence type="ECO:0000256" key="8">
    <source>
        <dbReference type="ARBA" id="ARBA00023136"/>
    </source>
</evidence>
<evidence type="ECO:0000256" key="3">
    <source>
        <dbReference type="ARBA" id="ARBA00022475"/>
    </source>
</evidence>